<dbReference type="Proteomes" id="UP000017836">
    <property type="component" value="Unassembled WGS sequence"/>
</dbReference>
<feature type="domain" description="F-box" evidence="1">
    <location>
        <begin position="1"/>
        <end position="42"/>
    </location>
</feature>
<dbReference type="SMART" id="SM00256">
    <property type="entry name" value="FBOX"/>
    <property type="match status" value="1"/>
</dbReference>
<sequence>MPEELMLKVFEALPIKALCRFTSVCKSWNQLLSSPSFVPSSLSSPKTFFLFETSLSSPPKTKRNRREDRLYYADDIDYTRASFCKETSFQHASIGISSCSNGIFCFLSAREKYFLIGNPLKQKEFFSIPTPNTQVDMYNIAFSFDPIIRNIIIMAVEWDFIGPISENKKQCLWIYDSMIQNWRSLDLGPPIYDPSSSHPFCTSHCIVGTTWYALRLHVVVCYDMKKKAWEKIDSPLSLEHQLEGIDSNHTWWYSEILEWNGRLSFVITRGNNIDESLKAGVWIFSWEEKKWVEALRADLKEWGLTGQYRHIGFYDDIFFLVAYNKCITYDMKSGHLKRFESDYEAGWFLPKPFRPSLFTWKPKPMQG</sequence>
<gene>
    <name evidence="2" type="ORF">AMTR_s01395p00009350</name>
</gene>
<dbReference type="Gene3D" id="1.20.1280.50">
    <property type="match status" value="1"/>
</dbReference>
<dbReference type="InterPro" id="IPR050796">
    <property type="entry name" value="SCF_F-box_component"/>
</dbReference>
<dbReference type="HOGENOM" id="CLU_069476_0_0_1"/>
<dbReference type="Pfam" id="PF12937">
    <property type="entry name" value="F-box-like"/>
    <property type="match status" value="1"/>
</dbReference>
<evidence type="ECO:0000313" key="2">
    <source>
        <dbReference type="EMBL" id="ERM97531.1"/>
    </source>
</evidence>
<organism evidence="2 3">
    <name type="scientific">Amborella trichopoda</name>
    <dbReference type="NCBI Taxonomy" id="13333"/>
    <lineage>
        <taxon>Eukaryota</taxon>
        <taxon>Viridiplantae</taxon>
        <taxon>Streptophyta</taxon>
        <taxon>Embryophyta</taxon>
        <taxon>Tracheophyta</taxon>
        <taxon>Spermatophyta</taxon>
        <taxon>Magnoliopsida</taxon>
        <taxon>Amborellales</taxon>
        <taxon>Amborellaceae</taxon>
        <taxon>Amborella</taxon>
    </lineage>
</organism>
<dbReference type="PANTHER" id="PTHR31672">
    <property type="entry name" value="BNACNNG10540D PROTEIN"/>
    <property type="match status" value="1"/>
</dbReference>
<dbReference type="SUPFAM" id="SSF117281">
    <property type="entry name" value="Kelch motif"/>
    <property type="match status" value="1"/>
</dbReference>
<dbReference type="EMBL" id="KI396214">
    <property type="protein sequence ID" value="ERM97531.1"/>
    <property type="molecule type" value="Genomic_DNA"/>
</dbReference>
<dbReference type="GO" id="GO:0031146">
    <property type="term" value="P:SCF-dependent proteasomal ubiquitin-dependent protein catabolic process"/>
    <property type="evidence" value="ECO:0000318"/>
    <property type="project" value="GO_Central"/>
</dbReference>
<dbReference type="Gramene" id="ERM97531">
    <property type="protein sequence ID" value="ERM97531"/>
    <property type="gene ID" value="AMTR_s01395p00009350"/>
</dbReference>
<keyword evidence="3" id="KW-1185">Reference proteome</keyword>
<dbReference type="Pfam" id="PF08268">
    <property type="entry name" value="FBA_3"/>
    <property type="match status" value="1"/>
</dbReference>
<dbReference type="GO" id="GO:0004842">
    <property type="term" value="F:ubiquitin-protein transferase activity"/>
    <property type="evidence" value="ECO:0000318"/>
    <property type="project" value="GO_Central"/>
</dbReference>
<proteinExistence type="predicted"/>
<evidence type="ECO:0000259" key="1">
    <source>
        <dbReference type="PROSITE" id="PS50181"/>
    </source>
</evidence>
<accession>W1NNT8</accession>
<dbReference type="InterPro" id="IPR001810">
    <property type="entry name" value="F-box_dom"/>
</dbReference>
<protein>
    <recommendedName>
        <fullName evidence="1">F-box domain-containing protein</fullName>
    </recommendedName>
</protein>
<dbReference type="PROSITE" id="PS50181">
    <property type="entry name" value="FBOX"/>
    <property type="match status" value="1"/>
</dbReference>
<name>W1NNT8_AMBTC</name>
<dbReference type="InterPro" id="IPR015915">
    <property type="entry name" value="Kelch-typ_b-propeller"/>
</dbReference>
<dbReference type="AlphaFoldDB" id="W1NNT8"/>
<reference evidence="3" key="1">
    <citation type="journal article" date="2013" name="Science">
        <title>The Amborella genome and the evolution of flowering plants.</title>
        <authorList>
            <consortium name="Amborella Genome Project"/>
        </authorList>
    </citation>
    <scope>NUCLEOTIDE SEQUENCE [LARGE SCALE GENOMIC DNA]</scope>
</reference>
<dbReference type="InterPro" id="IPR013187">
    <property type="entry name" value="F-box-assoc_dom_typ3"/>
</dbReference>
<evidence type="ECO:0000313" key="3">
    <source>
        <dbReference type="Proteomes" id="UP000017836"/>
    </source>
</evidence>
<dbReference type="SUPFAM" id="SSF81383">
    <property type="entry name" value="F-box domain"/>
    <property type="match status" value="1"/>
</dbReference>
<dbReference type="InterPro" id="IPR036047">
    <property type="entry name" value="F-box-like_dom_sf"/>
</dbReference>